<evidence type="ECO:0000313" key="2">
    <source>
        <dbReference type="EMBL" id="GAA2500972.1"/>
    </source>
</evidence>
<reference evidence="2 3" key="1">
    <citation type="journal article" date="2019" name="Int. J. Syst. Evol. Microbiol.">
        <title>The Global Catalogue of Microorganisms (GCM) 10K type strain sequencing project: providing services to taxonomists for standard genome sequencing and annotation.</title>
        <authorList>
            <consortium name="The Broad Institute Genomics Platform"/>
            <consortium name="The Broad Institute Genome Sequencing Center for Infectious Disease"/>
            <person name="Wu L."/>
            <person name="Ma J."/>
        </authorList>
    </citation>
    <scope>NUCLEOTIDE SEQUENCE [LARGE SCALE GENOMIC DNA]</scope>
    <source>
        <strain evidence="2 3">JCM 4395</strain>
    </source>
</reference>
<dbReference type="EMBL" id="BAAASG010000011">
    <property type="protein sequence ID" value="GAA2500972.1"/>
    <property type="molecule type" value="Genomic_DNA"/>
</dbReference>
<keyword evidence="3" id="KW-1185">Reference proteome</keyword>
<proteinExistence type="predicted"/>
<dbReference type="InterPro" id="IPR038740">
    <property type="entry name" value="BioF2-like_GNAT_dom"/>
</dbReference>
<dbReference type="SUPFAM" id="SSF55729">
    <property type="entry name" value="Acyl-CoA N-acyltransferases (Nat)"/>
    <property type="match status" value="1"/>
</dbReference>
<protein>
    <submittedName>
        <fullName evidence="2">GNAT family N-acetyltransferase</fullName>
    </submittedName>
</protein>
<feature type="domain" description="BioF2-like acetyltransferase" evidence="1">
    <location>
        <begin position="175"/>
        <end position="319"/>
    </location>
</feature>
<sequence length="370" mass="41520">MTASGHTLSVELCTDERTFAALAGEWGRLHDACPSATPFQSHAWLHSWWLSYGTPDGLRLFLVRRGGELVAAAPLMRVRHPLPKLVPIGGAISDFCDVLLDEKEAEHGSRALADALTEAARTALIDFREVRPGSAVEQVYGRWRGPRRRLRDSTCLELPAVPMTELVKRLPPTRAQRVRNKVNKLGRLGVEWRVVGHDETETALRRLLELHRLQWQGKKMTPEHTRPQFLEHLVRSVVPMARSGQAAVTEFLLEGAVVAVNLHLLSGRLLGDYMYGFHPGLRERKVDVATMLLRASTEHVAPAEEGRVLSLMRGDEPHKYRWCPDTVYNQRFLLAGRRTAPLLAATLCAAAARYGAKSVRRMVPDSKDHW</sequence>
<evidence type="ECO:0000259" key="1">
    <source>
        <dbReference type="Pfam" id="PF13480"/>
    </source>
</evidence>
<dbReference type="Pfam" id="PF13480">
    <property type="entry name" value="Acetyltransf_6"/>
    <property type="match status" value="1"/>
</dbReference>
<name>A0ABN3MFN6_STRLO</name>
<gene>
    <name evidence="2" type="ORF">GCM10010276_49170</name>
</gene>
<evidence type="ECO:0000313" key="3">
    <source>
        <dbReference type="Proteomes" id="UP001501777"/>
    </source>
</evidence>
<dbReference type="InterPro" id="IPR016181">
    <property type="entry name" value="Acyl_CoA_acyltransferase"/>
</dbReference>
<dbReference type="Proteomes" id="UP001501777">
    <property type="component" value="Unassembled WGS sequence"/>
</dbReference>
<organism evidence="2 3">
    <name type="scientific">Streptomyces longisporus</name>
    <dbReference type="NCBI Taxonomy" id="1948"/>
    <lineage>
        <taxon>Bacteria</taxon>
        <taxon>Bacillati</taxon>
        <taxon>Actinomycetota</taxon>
        <taxon>Actinomycetes</taxon>
        <taxon>Kitasatosporales</taxon>
        <taxon>Streptomycetaceae</taxon>
        <taxon>Streptomyces</taxon>
    </lineage>
</organism>
<comment type="caution">
    <text evidence="2">The sequence shown here is derived from an EMBL/GenBank/DDBJ whole genome shotgun (WGS) entry which is preliminary data.</text>
</comment>
<accession>A0ABN3MFN6</accession>
<dbReference type="RefSeq" id="WP_344402681.1">
    <property type="nucleotide sequence ID" value="NZ_BAAASG010000011.1"/>
</dbReference>